<evidence type="ECO:0000256" key="6">
    <source>
        <dbReference type="ARBA" id="ARBA00022989"/>
    </source>
</evidence>
<feature type="transmembrane region" description="Helical" evidence="9">
    <location>
        <begin position="12"/>
        <end position="33"/>
    </location>
</feature>
<dbReference type="PANTHER" id="PTHR35011:SF2">
    <property type="entry name" value="2,3-DIKETO-L-GULONATE TRAP TRANSPORTER SMALL PERMEASE PROTEIN YIAM"/>
    <property type="match status" value="1"/>
</dbReference>
<evidence type="ECO:0000256" key="5">
    <source>
        <dbReference type="ARBA" id="ARBA00022692"/>
    </source>
</evidence>
<keyword evidence="6 9" id="KW-1133">Transmembrane helix</keyword>
<dbReference type="GO" id="GO:0015740">
    <property type="term" value="P:C4-dicarboxylate transport"/>
    <property type="evidence" value="ECO:0007669"/>
    <property type="project" value="TreeGrafter"/>
</dbReference>
<dbReference type="EMBL" id="CP034413">
    <property type="protein sequence ID" value="QCI59285.1"/>
    <property type="molecule type" value="Genomic_DNA"/>
</dbReference>
<keyword evidence="4" id="KW-0997">Cell inner membrane</keyword>
<feature type="transmembrane region" description="Helical" evidence="9">
    <location>
        <begin position="126"/>
        <end position="148"/>
    </location>
</feature>
<keyword evidence="7 9" id="KW-0472">Membrane</keyword>
<dbReference type="RefSeq" id="WP_119311733.1">
    <property type="nucleotide sequence ID" value="NZ_CP034413.3"/>
</dbReference>
<dbReference type="InterPro" id="IPR055348">
    <property type="entry name" value="DctQ"/>
</dbReference>
<evidence type="ECO:0000256" key="3">
    <source>
        <dbReference type="ARBA" id="ARBA00022475"/>
    </source>
</evidence>
<reference evidence="12" key="1">
    <citation type="submission" date="2018-12" db="EMBL/GenBank/DDBJ databases">
        <title>Dusodibacter welbiota gen. nov., sp. nov., isolated from human faeces and emended description of the Oscillibacter genus.</title>
        <authorList>
            <person name="Le Roy T."/>
            <person name="Van der Smissen P."/>
            <person name="Delzenne N."/>
            <person name="Muccioli G."/>
            <person name="Collet J.F."/>
            <person name="Cani P.D."/>
        </authorList>
    </citation>
    <scope>NUCLEOTIDE SEQUENCE [LARGE SCALE GENOMIC DNA]</scope>
    <source>
        <strain evidence="12">J115</strain>
    </source>
</reference>
<keyword evidence="2" id="KW-0813">Transport</keyword>
<evidence type="ECO:0000313" key="12">
    <source>
        <dbReference type="Proteomes" id="UP000298642"/>
    </source>
</evidence>
<evidence type="ECO:0000256" key="4">
    <source>
        <dbReference type="ARBA" id="ARBA00022519"/>
    </source>
</evidence>
<comment type="subcellular location">
    <subcellularLocation>
        <location evidence="1">Cell inner membrane</location>
        <topology evidence="1">Multi-pass membrane protein</topology>
    </subcellularLocation>
</comment>
<name>A0A4D7AP42_9FIRM</name>
<evidence type="ECO:0000256" key="9">
    <source>
        <dbReference type="SAM" id="Phobius"/>
    </source>
</evidence>
<gene>
    <name evidence="11" type="ORF">EIO64_08635</name>
</gene>
<dbReference type="PANTHER" id="PTHR35011">
    <property type="entry name" value="2,3-DIKETO-L-GULONATE TRAP TRANSPORTER SMALL PERMEASE PROTEIN YIAM"/>
    <property type="match status" value="1"/>
</dbReference>
<accession>A0A4D7AP42</accession>
<dbReference type="Proteomes" id="UP000298642">
    <property type="component" value="Chromosome"/>
</dbReference>
<keyword evidence="5 9" id="KW-0812">Transmembrane</keyword>
<sequence length="166" mass="19289">MLKKLDQAFSKVEGFLSVVLFLAMVAIVCWSVICRYALKIPFLQSEELARYLMIYIVYIGTSIGVKSKSHIGVEVFVDMLPEKIYKKVRIFTEILCMLMFVLLFVLSLQMFNHLIMTKQMTTTTQIPTAVVFFCLPMGFFMGIIHYLYSIETMIKDIMHRKEEIEA</sequence>
<evidence type="ECO:0000256" key="7">
    <source>
        <dbReference type="ARBA" id="ARBA00023136"/>
    </source>
</evidence>
<organism evidence="11 12">
    <name type="scientific">Dysosmobacter welbionis</name>
    <dbReference type="NCBI Taxonomy" id="2093857"/>
    <lineage>
        <taxon>Bacteria</taxon>
        <taxon>Bacillati</taxon>
        <taxon>Bacillota</taxon>
        <taxon>Clostridia</taxon>
        <taxon>Eubacteriales</taxon>
        <taxon>Oscillospiraceae</taxon>
        <taxon>Dysosmobacter</taxon>
    </lineage>
</organism>
<feature type="transmembrane region" description="Helical" evidence="9">
    <location>
        <begin position="88"/>
        <end position="106"/>
    </location>
</feature>
<dbReference type="GO" id="GO:0022857">
    <property type="term" value="F:transmembrane transporter activity"/>
    <property type="evidence" value="ECO:0007669"/>
    <property type="project" value="TreeGrafter"/>
</dbReference>
<feature type="domain" description="Tripartite ATP-independent periplasmic transporters DctQ component" evidence="10">
    <location>
        <begin position="24"/>
        <end position="150"/>
    </location>
</feature>
<dbReference type="GeneID" id="89523073"/>
<keyword evidence="12" id="KW-1185">Reference proteome</keyword>
<dbReference type="GO" id="GO:0005886">
    <property type="term" value="C:plasma membrane"/>
    <property type="evidence" value="ECO:0007669"/>
    <property type="project" value="UniProtKB-SubCell"/>
</dbReference>
<dbReference type="InterPro" id="IPR007387">
    <property type="entry name" value="TRAP_DctQ"/>
</dbReference>
<evidence type="ECO:0000256" key="1">
    <source>
        <dbReference type="ARBA" id="ARBA00004429"/>
    </source>
</evidence>
<evidence type="ECO:0000259" key="10">
    <source>
        <dbReference type="Pfam" id="PF04290"/>
    </source>
</evidence>
<protein>
    <submittedName>
        <fullName evidence="11">TRAP transporter small permease</fullName>
    </submittedName>
</protein>
<keyword evidence="3" id="KW-1003">Cell membrane</keyword>
<dbReference type="KEGG" id="obj:EIO64_08635"/>
<dbReference type="Pfam" id="PF04290">
    <property type="entry name" value="DctQ"/>
    <property type="match status" value="1"/>
</dbReference>
<evidence type="ECO:0000256" key="2">
    <source>
        <dbReference type="ARBA" id="ARBA00022448"/>
    </source>
</evidence>
<dbReference type="AlphaFoldDB" id="A0A4D7AP42"/>
<comment type="similarity">
    <text evidence="8">Belongs to the TRAP transporter small permease family.</text>
</comment>
<evidence type="ECO:0000313" key="11">
    <source>
        <dbReference type="EMBL" id="QCI59285.1"/>
    </source>
</evidence>
<proteinExistence type="inferred from homology"/>
<evidence type="ECO:0000256" key="8">
    <source>
        <dbReference type="ARBA" id="ARBA00038436"/>
    </source>
</evidence>